<dbReference type="InterPro" id="IPR010721">
    <property type="entry name" value="UstE-like"/>
</dbReference>
<keyword evidence="1" id="KW-0812">Transmembrane</keyword>
<protein>
    <recommendedName>
        <fullName evidence="4">Steroid 5-alpha reductase C-terminal domain-containing protein</fullName>
    </recommendedName>
</protein>
<reference evidence="2 3" key="1">
    <citation type="submission" date="2018-11" db="EMBL/GenBank/DDBJ databases">
        <title>Genome sequence of Saitozyma podzolica DSM 27192.</title>
        <authorList>
            <person name="Aliyu H."/>
            <person name="Gorte O."/>
            <person name="Ochsenreither K."/>
        </authorList>
    </citation>
    <scope>NUCLEOTIDE SEQUENCE [LARGE SCALE GENOMIC DNA]</scope>
    <source>
        <strain evidence="2 3">DSM 27192</strain>
    </source>
</reference>
<evidence type="ECO:0000256" key="1">
    <source>
        <dbReference type="SAM" id="Phobius"/>
    </source>
</evidence>
<feature type="transmembrane region" description="Helical" evidence="1">
    <location>
        <begin position="239"/>
        <end position="257"/>
    </location>
</feature>
<dbReference type="PANTHER" id="PTHR32251:SF23">
    <property type="entry name" value="3-OXO-5-ALPHA-STEROID 4-DEHYDROGENASE (DUF1295)"/>
    <property type="match status" value="1"/>
</dbReference>
<accession>A0A427YKT9</accession>
<feature type="transmembrane region" description="Helical" evidence="1">
    <location>
        <begin position="66"/>
        <end position="85"/>
    </location>
</feature>
<name>A0A427YKT9_9TREE</name>
<dbReference type="PANTHER" id="PTHR32251">
    <property type="entry name" value="3-OXO-5-ALPHA-STEROID 4-DEHYDROGENASE"/>
    <property type="match status" value="1"/>
</dbReference>
<dbReference type="Proteomes" id="UP000279259">
    <property type="component" value="Unassembled WGS sequence"/>
</dbReference>
<evidence type="ECO:0008006" key="4">
    <source>
        <dbReference type="Google" id="ProtNLM"/>
    </source>
</evidence>
<organism evidence="2 3">
    <name type="scientific">Saitozyma podzolica</name>
    <dbReference type="NCBI Taxonomy" id="1890683"/>
    <lineage>
        <taxon>Eukaryota</taxon>
        <taxon>Fungi</taxon>
        <taxon>Dikarya</taxon>
        <taxon>Basidiomycota</taxon>
        <taxon>Agaricomycotina</taxon>
        <taxon>Tremellomycetes</taxon>
        <taxon>Tremellales</taxon>
        <taxon>Trimorphomycetaceae</taxon>
        <taxon>Saitozyma</taxon>
    </lineage>
</organism>
<gene>
    <name evidence="2" type="ORF">EHS25_009083</name>
</gene>
<comment type="caution">
    <text evidence="2">The sequence shown here is derived from an EMBL/GenBank/DDBJ whole genome shotgun (WGS) entry which is preliminary data.</text>
</comment>
<keyword evidence="1" id="KW-1133">Transmembrane helix</keyword>
<dbReference type="OrthoDB" id="201504at2759"/>
<keyword evidence="3" id="KW-1185">Reference proteome</keyword>
<evidence type="ECO:0000313" key="2">
    <source>
        <dbReference type="EMBL" id="RSH91714.1"/>
    </source>
</evidence>
<keyword evidence="1" id="KW-0472">Membrane</keyword>
<dbReference type="GO" id="GO:0016020">
    <property type="term" value="C:membrane"/>
    <property type="evidence" value="ECO:0007669"/>
    <property type="project" value="TreeGrafter"/>
</dbReference>
<dbReference type="Gene3D" id="1.20.120.1630">
    <property type="match status" value="1"/>
</dbReference>
<evidence type="ECO:0000313" key="3">
    <source>
        <dbReference type="Proteomes" id="UP000279259"/>
    </source>
</evidence>
<proteinExistence type="predicted"/>
<feature type="transmembrane region" description="Helical" evidence="1">
    <location>
        <begin position="354"/>
        <end position="375"/>
    </location>
</feature>
<dbReference type="AlphaFoldDB" id="A0A427YKT9"/>
<dbReference type="EMBL" id="RSCD01000007">
    <property type="protein sequence ID" value="RSH91714.1"/>
    <property type="molecule type" value="Genomic_DNA"/>
</dbReference>
<sequence>MVLVYSPFASNPSSSQLLSLAKPLIPYLPLLPRPLLTLPPSLFLHLTTSPSLSPWSFLVSPTTHSLHLPIILTILLVPTYYLLGLLSGNVSWVDRSWPFYTPLCSGLILLYAAYNPSAEVYAHNLPRLTLMMALQLLWSARLTRHAIRRGFYDLRGEDYRYTTFRRIVPSWLFHLVHPFVIALAQPILLLSLSLPMHAVLTLPPSELSPQPIPSLSIPFRAVLPYLPKRLHSANPYTPILNLADISLALIALGLLYIEYRADETMYAYQTAKHSAQAKSKSDMVLPNAPNGQNPASWPEPTAYPRDFHPGFPTKGLYRWSRHPNFAAEQLFWLTQTLFVVAAGESSGVTRTGWVGGSVFAGSFALSILFCASTFLTEWITTQKYPAYRSYRRLVGEFLPQETFLLWLWGTLRGKRLGLEKEVYMVPPRSSGGQFNKTE</sequence>
<feature type="transmembrane region" description="Helical" evidence="1">
    <location>
        <begin position="171"/>
        <end position="194"/>
    </location>
</feature>
<dbReference type="Pfam" id="PF06966">
    <property type="entry name" value="DUF1295"/>
    <property type="match status" value="2"/>
</dbReference>